<evidence type="ECO:0000256" key="3">
    <source>
        <dbReference type="ARBA" id="ARBA00022676"/>
    </source>
</evidence>
<dbReference type="Proteomes" id="UP000678393">
    <property type="component" value="Unassembled WGS sequence"/>
</dbReference>
<evidence type="ECO:0000256" key="1">
    <source>
        <dbReference type="ARBA" id="ARBA00004323"/>
    </source>
</evidence>
<dbReference type="InterPro" id="IPR002659">
    <property type="entry name" value="Glyco_trans_31"/>
</dbReference>
<keyword evidence="3 10" id="KW-0328">Glycosyltransferase</keyword>
<dbReference type="AlphaFoldDB" id="A0A8S3Z7T8"/>
<evidence type="ECO:0000313" key="12">
    <source>
        <dbReference type="Proteomes" id="UP000678393"/>
    </source>
</evidence>
<dbReference type="PANTHER" id="PTHR11214">
    <property type="entry name" value="BETA-1,3-N-ACETYLGLUCOSAMINYLTRANSFERASE"/>
    <property type="match status" value="1"/>
</dbReference>
<evidence type="ECO:0000256" key="4">
    <source>
        <dbReference type="ARBA" id="ARBA00022679"/>
    </source>
</evidence>
<evidence type="ECO:0000256" key="7">
    <source>
        <dbReference type="ARBA" id="ARBA00022989"/>
    </source>
</evidence>
<keyword evidence="9" id="KW-0472">Membrane</keyword>
<evidence type="ECO:0000256" key="5">
    <source>
        <dbReference type="ARBA" id="ARBA00022692"/>
    </source>
</evidence>
<comment type="caution">
    <text evidence="11">The sequence shown here is derived from an EMBL/GenBank/DDBJ whole genome shotgun (WGS) entry which is preliminary data.</text>
</comment>
<sequence>MYAKGKVPSGCTEDPVVRNTWKSCPTCFRSTVENISKLFIEVPASKRLFPRGPPNFFKLRETVQQDFIRHVIISPTAVCVSTCPYLLGLQLSVSDRFDERNAIRATWGSVAKTKLWPHVIMNADFEILFVLAHRSRPAEGSSEEMQLIQAEANRHGDILYLDMQDSYFNLTLKLMSTLRWVQTQCPRTKFFLKVDADTFVNVPLLVDLLVVNEHLLEFSVTGHMYAGDKYAYRDGRWGVDKALYPIATFPVYASGKLDDIYSLCGCRVSSSSSCFATHRKTEQRSLS</sequence>
<dbReference type="GO" id="GO:0006493">
    <property type="term" value="P:protein O-linked glycosylation"/>
    <property type="evidence" value="ECO:0007669"/>
    <property type="project" value="TreeGrafter"/>
</dbReference>
<organism evidence="11 12">
    <name type="scientific">Candidula unifasciata</name>
    <dbReference type="NCBI Taxonomy" id="100452"/>
    <lineage>
        <taxon>Eukaryota</taxon>
        <taxon>Metazoa</taxon>
        <taxon>Spiralia</taxon>
        <taxon>Lophotrochozoa</taxon>
        <taxon>Mollusca</taxon>
        <taxon>Gastropoda</taxon>
        <taxon>Heterobranchia</taxon>
        <taxon>Euthyneura</taxon>
        <taxon>Panpulmonata</taxon>
        <taxon>Eupulmonata</taxon>
        <taxon>Stylommatophora</taxon>
        <taxon>Helicina</taxon>
        <taxon>Helicoidea</taxon>
        <taxon>Geomitridae</taxon>
        <taxon>Candidula</taxon>
    </lineage>
</organism>
<dbReference type="EMBL" id="CAJHNH020001408">
    <property type="protein sequence ID" value="CAG5122966.1"/>
    <property type="molecule type" value="Genomic_DNA"/>
</dbReference>
<evidence type="ECO:0000256" key="9">
    <source>
        <dbReference type="ARBA" id="ARBA00023136"/>
    </source>
</evidence>
<dbReference type="OrthoDB" id="2139606at2759"/>
<gene>
    <name evidence="11" type="ORF">CUNI_LOCUS8524</name>
</gene>
<evidence type="ECO:0000256" key="8">
    <source>
        <dbReference type="ARBA" id="ARBA00023034"/>
    </source>
</evidence>
<dbReference type="GO" id="GO:0016758">
    <property type="term" value="F:hexosyltransferase activity"/>
    <property type="evidence" value="ECO:0007669"/>
    <property type="project" value="InterPro"/>
</dbReference>
<name>A0A8S3Z7T8_9EUPU</name>
<evidence type="ECO:0000256" key="2">
    <source>
        <dbReference type="ARBA" id="ARBA00008661"/>
    </source>
</evidence>
<dbReference type="EC" id="2.4.1.-" evidence="10"/>
<evidence type="ECO:0000313" key="11">
    <source>
        <dbReference type="EMBL" id="CAG5122966.1"/>
    </source>
</evidence>
<comment type="similarity">
    <text evidence="2 10">Belongs to the glycosyltransferase 31 family.</text>
</comment>
<dbReference type="GO" id="GO:0000139">
    <property type="term" value="C:Golgi membrane"/>
    <property type="evidence" value="ECO:0007669"/>
    <property type="project" value="UniProtKB-SubCell"/>
</dbReference>
<dbReference type="Pfam" id="PF01762">
    <property type="entry name" value="Galactosyl_T"/>
    <property type="match status" value="1"/>
</dbReference>
<evidence type="ECO:0000256" key="10">
    <source>
        <dbReference type="RuleBase" id="RU363063"/>
    </source>
</evidence>
<comment type="subcellular location">
    <subcellularLocation>
        <location evidence="1 10">Golgi apparatus membrane</location>
        <topology evidence="1 10">Single-pass type II membrane protein</topology>
    </subcellularLocation>
</comment>
<keyword evidence="5" id="KW-0812">Transmembrane</keyword>
<dbReference type="PANTHER" id="PTHR11214:SF3">
    <property type="entry name" value="BETA-1,3-GALACTOSYLTRANSFERASE 6"/>
    <property type="match status" value="1"/>
</dbReference>
<accession>A0A8S3Z7T8</accession>
<keyword evidence="6" id="KW-0735">Signal-anchor</keyword>
<protein>
    <recommendedName>
        <fullName evidence="10">Hexosyltransferase</fullName>
        <ecNumber evidence="10">2.4.1.-</ecNumber>
    </recommendedName>
</protein>
<keyword evidence="12" id="KW-1185">Reference proteome</keyword>
<reference evidence="11" key="1">
    <citation type="submission" date="2021-04" db="EMBL/GenBank/DDBJ databases">
        <authorList>
            <consortium name="Molecular Ecology Group"/>
        </authorList>
    </citation>
    <scope>NUCLEOTIDE SEQUENCE</scope>
</reference>
<evidence type="ECO:0000256" key="6">
    <source>
        <dbReference type="ARBA" id="ARBA00022968"/>
    </source>
</evidence>
<keyword evidence="8 10" id="KW-0333">Golgi apparatus</keyword>
<keyword evidence="7" id="KW-1133">Transmembrane helix</keyword>
<keyword evidence="4" id="KW-0808">Transferase</keyword>
<proteinExistence type="inferred from homology"/>
<dbReference type="Gene3D" id="3.90.550.50">
    <property type="match status" value="1"/>
</dbReference>